<comment type="caution">
    <text evidence="4">The sequence shown here is derived from an EMBL/GenBank/DDBJ whole genome shotgun (WGS) entry which is preliminary data.</text>
</comment>
<reference evidence="5" key="1">
    <citation type="journal article" date="2015" name="Nat. Genet.">
        <title>The genome and transcriptome of the zoonotic hookworm Ancylostoma ceylanicum identify infection-specific gene families.</title>
        <authorList>
            <person name="Schwarz E.M."/>
            <person name="Hu Y."/>
            <person name="Antoshechkin I."/>
            <person name="Miller M.M."/>
            <person name="Sternberg P.W."/>
            <person name="Aroian R.V."/>
        </authorList>
    </citation>
    <scope>NUCLEOTIDE SEQUENCE</scope>
    <source>
        <strain evidence="5">HY135</strain>
    </source>
</reference>
<dbReference type="InterPro" id="IPR001254">
    <property type="entry name" value="Trypsin_dom"/>
</dbReference>
<dbReference type="Gene3D" id="2.40.10.10">
    <property type="entry name" value="Trypsin-like serine proteases"/>
    <property type="match status" value="1"/>
</dbReference>
<dbReference type="GO" id="GO:0006508">
    <property type="term" value="P:proteolysis"/>
    <property type="evidence" value="ECO:0007669"/>
    <property type="project" value="InterPro"/>
</dbReference>
<dbReference type="InterPro" id="IPR009003">
    <property type="entry name" value="Peptidase_S1_PA"/>
</dbReference>
<dbReference type="OrthoDB" id="5844829at2759"/>
<feature type="signal peptide" evidence="2">
    <location>
        <begin position="1"/>
        <end position="17"/>
    </location>
</feature>
<evidence type="ECO:0000256" key="1">
    <source>
        <dbReference type="ARBA" id="ARBA00023157"/>
    </source>
</evidence>
<evidence type="ECO:0000259" key="3">
    <source>
        <dbReference type="PROSITE" id="PS50240"/>
    </source>
</evidence>
<proteinExistence type="predicted"/>
<dbReference type="EMBL" id="JARK01001607">
    <property type="protein sequence ID" value="EYB86935.1"/>
    <property type="molecule type" value="Genomic_DNA"/>
</dbReference>
<dbReference type="PROSITE" id="PS00134">
    <property type="entry name" value="TRYPSIN_HIS"/>
    <property type="match status" value="1"/>
</dbReference>
<dbReference type="PANTHER" id="PTHR24252:SF7">
    <property type="entry name" value="HYALIN"/>
    <property type="match status" value="1"/>
</dbReference>
<dbReference type="SUPFAM" id="SSF50494">
    <property type="entry name" value="Trypsin-like serine proteases"/>
    <property type="match status" value="1"/>
</dbReference>
<feature type="chain" id="PRO_5001489184" description="Peptidase S1 domain-containing protein" evidence="2">
    <location>
        <begin position="18"/>
        <end position="128"/>
    </location>
</feature>
<dbReference type="Proteomes" id="UP000024635">
    <property type="component" value="Unassembled WGS sequence"/>
</dbReference>
<dbReference type="FunFam" id="2.40.10.10:FF:000068">
    <property type="entry name" value="transmembrane protease serine 2"/>
    <property type="match status" value="1"/>
</dbReference>
<protein>
    <recommendedName>
        <fullName evidence="3">Peptidase S1 domain-containing protein</fullName>
    </recommendedName>
</protein>
<evidence type="ECO:0000313" key="4">
    <source>
        <dbReference type="EMBL" id="EYB86935.1"/>
    </source>
</evidence>
<dbReference type="STRING" id="53326.A0A016S8F5"/>
<dbReference type="InterPro" id="IPR018114">
    <property type="entry name" value="TRYPSIN_HIS"/>
</dbReference>
<dbReference type="AlphaFoldDB" id="A0A016S8F5"/>
<keyword evidence="5" id="KW-1185">Reference proteome</keyword>
<dbReference type="GO" id="GO:0004252">
    <property type="term" value="F:serine-type endopeptidase activity"/>
    <property type="evidence" value="ECO:0007669"/>
    <property type="project" value="InterPro"/>
</dbReference>
<accession>A0A016S8F5</accession>
<dbReference type="PANTHER" id="PTHR24252">
    <property type="entry name" value="ACROSIN-RELATED"/>
    <property type="match status" value="1"/>
</dbReference>
<dbReference type="Pfam" id="PF00089">
    <property type="entry name" value="Trypsin"/>
    <property type="match status" value="1"/>
</dbReference>
<evidence type="ECO:0000313" key="5">
    <source>
        <dbReference type="Proteomes" id="UP000024635"/>
    </source>
</evidence>
<evidence type="ECO:0000256" key="2">
    <source>
        <dbReference type="SAM" id="SignalP"/>
    </source>
</evidence>
<name>A0A016S8F5_9BILA</name>
<dbReference type="InterPro" id="IPR043504">
    <property type="entry name" value="Peptidase_S1_PA_chymotrypsin"/>
</dbReference>
<feature type="domain" description="Peptidase S1" evidence="3">
    <location>
        <begin position="32"/>
        <end position="128"/>
    </location>
</feature>
<keyword evidence="1" id="KW-1015">Disulfide bond</keyword>
<dbReference type="PROSITE" id="PS50240">
    <property type="entry name" value="TRYPSIN_DOM"/>
    <property type="match status" value="1"/>
</dbReference>
<sequence length="128" mass="13738">MFFLGALLAASVVSTDSLQFCDSSPNSSLLRIIGGSIAATSEYPWQAVLVSYDSAESGMICGATVVDEYWILTAAHCVVSPPERSYIFTGLTSLSNPQHTHRVEKFVVHPGFDANLIINDIALAKVIC</sequence>
<gene>
    <name evidence="4" type="primary">Acey_s0271.g902</name>
    <name evidence="4" type="ORF">Y032_0271g902</name>
</gene>
<keyword evidence="2" id="KW-0732">Signal</keyword>
<organism evidence="4 5">
    <name type="scientific">Ancylostoma ceylanicum</name>
    <dbReference type="NCBI Taxonomy" id="53326"/>
    <lineage>
        <taxon>Eukaryota</taxon>
        <taxon>Metazoa</taxon>
        <taxon>Ecdysozoa</taxon>
        <taxon>Nematoda</taxon>
        <taxon>Chromadorea</taxon>
        <taxon>Rhabditida</taxon>
        <taxon>Rhabditina</taxon>
        <taxon>Rhabditomorpha</taxon>
        <taxon>Strongyloidea</taxon>
        <taxon>Ancylostomatidae</taxon>
        <taxon>Ancylostomatinae</taxon>
        <taxon>Ancylostoma</taxon>
    </lineage>
</organism>